<dbReference type="GO" id="GO:0016740">
    <property type="term" value="F:transferase activity"/>
    <property type="evidence" value="ECO:0007669"/>
    <property type="project" value="UniProtKB-KW"/>
</dbReference>
<dbReference type="Gene3D" id="3.30.565.10">
    <property type="entry name" value="Histidine kinase-like ATPase, C-terminal domain"/>
    <property type="match status" value="1"/>
</dbReference>
<comment type="caution">
    <text evidence="9">The sequence shown here is derived from an EMBL/GenBank/DDBJ whole genome shotgun (WGS) entry which is preliminary data.</text>
</comment>
<evidence type="ECO:0000313" key="10">
    <source>
        <dbReference type="Proteomes" id="UP001628193"/>
    </source>
</evidence>
<dbReference type="RefSeq" id="WP_420905882.1">
    <property type="nucleotide sequence ID" value="NZ_BAAFGK010000004.1"/>
</dbReference>
<keyword evidence="10" id="KW-1185">Reference proteome</keyword>
<evidence type="ECO:0000256" key="3">
    <source>
        <dbReference type="ARBA" id="ARBA00022679"/>
    </source>
</evidence>
<sequence length="778" mass="89011">MFTIVRDIENYLDIIRKIGESDLEDSVIDILLNLSYLYGYNGSRYYDIIKDPVSEKFICVLRKSSNAFLSDKIGYIIYDPTFSGADKIVSSDAQNEKGKKWIVDLKLDNSKWIDIPIFSHGEPIALLAMEIDIINSFSIKSMNEIDLIRRIASLKIIELRLGYLNELTKKMILQFSSIENDNDDLKLICELCNAQYIALFKSNLSTETLEKEKCYPENNGDYFLEKYDAGENLTGTAWVKESLRYIPDYSLLKNRMPNLICKGAQQSICKLINCEIKSVIYIKINLSGMYSYFLRVINRSDNPKLVFTKFHLDILERVAGLFGQAQARKDINSIIQSTLYSFSNLFDIIKDGEINYHSVIKNIKDSGFDNVAMLYCDENRVLDVYPSGLLRLLRNNQASRVLDFEMFKGDYGFVAANDPKIKSGGLLERIFPKYSLFYFVRLVDSGSRRMPSEILYIVFGVSVSDDSTVANQIKHWHTEHSTLIIFMRLFANILGLGRAFHRKKEFVSLAEEAIGGIGHELRSPIGALLNTIVSYLNRLRLENKHQNISAINYTQDEIEKYSSIISKIIDNALRWASMGGKVIEVDYETANIYDLIVDSVNDFKTELKNLGWLRIDINKPKKDIKEFPFDVVLIRSAFVNLIDNAIKYSHRREKEGELSKGYESVVTIGFVDQVNLVDVKISNWGLGIHQNDIENIFQSFSRSGYRDHKHTVRGVGLGLATCKKIIEVLHEGNISIESVPTLQDPLKIKKMEGFQTIVTVRLFKTLQPGRRDIIISER</sequence>
<dbReference type="InterPro" id="IPR003594">
    <property type="entry name" value="HATPase_dom"/>
</dbReference>
<dbReference type="SMART" id="SM00387">
    <property type="entry name" value="HATPase_c"/>
    <property type="match status" value="1"/>
</dbReference>
<evidence type="ECO:0000313" key="9">
    <source>
        <dbReference type="EMBL" id="GAB0058203.1"/>
    </source>
</evidence>
<dbReference type="InterPro" id="IPR005467">
    <property type="entry name" value="His_kinase_dom"/>
</dbReference>
<dbReference type="EC" id="2.7.13.3" evidence="2"/>
<dbReference type="SUPFAM" id="SSF47384">
    <property type="entry name" value="Homodimeric domain of signal transducing histidine kinase"/>
    <property type="match status" value="1"/>
</dbReference>
<keyword evidence="6" id="KW-0067">ATP-binding</keyword>
<dbReference type="CDD" id="cd00075">
    <property type="entry name" value="HATPase"/>
    <property type="match status" value="1"/>
</dbReference>
<evidence type="ECO:0000256" key="4">
    <source>
        <dbReference type="ARBA" id="ARBA00022741"/>
    </source>
</evidence>
<dbReference type="EMBL" id="BAAFGK010000004">
    <property type="protein sequence ID" value="GAB0058203.1"/>
    <property type="molecule type" value="Genomic_DNA"/>
</dbReference>
<evidence type="ECO:0000256" key="7">
    <source>
        <dbReference type="ARBA" id="ARBA00023012"/>
    </source>
</evidence>
<evidence type="ECO:0000256" key="1">
    <source>
        <dbReference type="ARBA" id="ARBA00000085"/>
    </source>
</evidence>
<dbReference type="InterPro" id="IPR036097">
    <property type="entry name" value="HisK_dim/P_sf"/>
</dbReference>
<dbReference type="Proteomes" id="UP001628193">
    <property type="component" value="Unassembled WGS sequence"/>
</dbReference>
<proteinExistence type="predicted"/>
<dbReference type="SUPFAM" id="SSF55874">
    <property type="entry name" value="ATPase domain of HSP90 chaperone/DNA topoisomerase II/histidine kinase"/>
    <property type="match status" value="1"/>
</dbReference>
<evidence type="ECO:0000259" key="8">
    <source>
        <dbReference type="PROSITE" id="PS50109"/>
    </source>
</evidence>
<dbReference type="PANTHER" id="PTHR42878">
    <property type="entry name" value="TWO-COMPONENT HISTIDINE KINASE"/>
    <property type="match status" value="1"/>
</dbReference>
<gene>
    <name evidence="9" type="primary">sasA_16</name>
    <name evidence="9" type="ORF">SIID45300_02548</name>
</gene>
<keyword evidence="3 9" id="KW-0808">Transferase</keyword>
<feature type="domain" description="Histidine kinase" evidence="8">
    <location>
        <begin position="516"/>
        <end position="738"/>
    </location>
</feature>
<accession>A0ABQ0CBD4</accession>
<keyword evidence="7" id="KW-0902">Two-component regulatory system</keyword>
<dbReference type="InterPro" id="IPR050351">
    <property type="entry name" value="BphY/WalK/GraS-like"/>
</dbReference>
<evidence type="ECO:0000256" key="2">
    <source>
        <dbReference type="ARBA" id="ARBA00012438"/>
    </source>
</evidence>
<comment type="catalytic activity">
    <reaction evidence="1">
        <text>ATP + protein L-histidine = ADP + protein N-phospho-L-histidine.</text>
        <dbReference type="EC" id="2.7.13.3"/>
    </reaction>
</comment>
<keyword evidence="4" id="KW-0547">Nucleotide-binding</keyword>
<name>A0ABQ0CBD4_9PROT</name>
<dbReference type="InterPro" id="IPR036890">
    <property type="entry name" value="HATPase_C_sf"/>
</dbReference>
<reference evidence="9 10" key="1">
    <citation type="submission" date="2024-05" db="EMBL/GenBank/DDBJ databases">
        <authorList>
            <consortium name="Candidatus Magnetaquicoccaceae bacterium FCR-1 genome sequencing consortium"/>
            <person name="Shimoshige H."/>
            <person name="Shimamura S."/>
            <person name="Taoka A."/>
            <person name="Kobayashi H."/>
            <person name="Maekawa T."/>
        </authorList>
    </citation>
    <scope>NUCLEOTIDE SEQUENCE [LARGE SCALE GENOMIC DNA]</scope>
    <source>
        <strain evidence="9 10">FCR-1</strain>
    </source>
</reference>
<dbReference type="PROSITE" id="PS50109">
    <property type="entry name" value="HIS_KIN"/>
    <property type="match status" value="1"/>
</dbReference>
<organism evidence="9 10">
    <name type="scientific">Candidatus Magnetaquiglobus chichijimensis</name>
    <dbReference type="NCBI Taxonomy" id="3141448"/>
    <lineage>
        <taxon>Bacteria</taxon>
        <taxon>Pseudomonadati</taxon>
        <taxon>Pseudomonadota</taxon>
        <taxon>Magnetococcia</taxon>
        <taxon>Magnetococcales</taxon>
        <taxon>Candidatus Magnetaquicoccaceae</taxon>
        <taxon>Candidatus Magnetaquiglobus</taxon>
    </lineage>
</organism>
<dbReference type="Pfam" id="PF02518">
    <property type="entry name" value="HATPase_c"/>
    <property type="match status" value="1"/>
</dbReference>
<dbReference type="PANTHER" id="PTHR42878:SF7">
    <property type="entry name" value="SENSOR HISTIDINE KINASE GLRK"/>
    <property type="match status" value="1"/>
</dbReference>
<protein>
    <recommendedName>
        <fullName evidence="2">histidine kinase</fullName>
        <ecNumber evidence="2">2.7.13.3</ecNumber>
    </recommendedName>
</protein>
<keyword evidence="5" id="KW-0418">Kinase</keyword>
<evidence type="ECO:0000256" key="6">
    <source>
        <dbReference type="ARBA" id="ARBA00022840"/>
    </source>
</evidence>
<evidence type="ECO:0000256" key="5">
    <source>
        <dbReference type="ARBA" id="ARBA00022777"/>
    </source>
</evidence>
<reference evidence="9 10" key="2">
    <citation type="submission" date="2024-09" db="EMBL/GenBank/DDBJ databases">
        <title>Draft genome sequence of Candidatus Magnetaquicoccaceae bacterium FCR-1.</title>
        <authorList>
            <person name="Shimoshige H."/>
            <person name="Shimamura S."/>
            <person name="Taoka A."/>
            <person name="Kobayashi H."/>
            <person name="Maekawa T."/>
        </authorList>
    </citation>
    <scope>NUCLEOTIDE SEQUENCE [LARGE SCALE GENOMIC DNA]</scope>
    <source>
        <strain evidence="9 10">FCR-1</strain>
    </source>
</reference>